<protein>
    <submittedName>
        <fullName evidence="4">Uncharacterized protein</fullName>
    </submittedName>
</protein>
<sequence>MKAFTSILYLLPLAAAVPFDVVKRDLPNHTPVNIPDLDPDFDVKCGKTTVKGHDIFNAVAWGVNLERAGQKLGTNEYPHYYGNNGAQKRFNFLSEDCNKYPQNLRKEFPIVKGDTFNGNNDEAGKFRAIYLHDPNSSTDYEGNPTAHYCGSVYHKGDDFEGCDVKKN</sequence>
<name>A0ABR1TDB5_9PEZI</name>
<comment type="caution">
    <text evidence="4">The sequence shown here is derived from an EMBL/GenBank/DDBJ whole genome shotgun (WGS) entry which is preliminary data.</text>
</comment>
<accession>A0ABR1TDB5</accession>
<dbReference type="Gene3D" id="3.10.450.30">
    <property type="entry name" value="Microbial ribonucleases"/>
    <property type="match status" value="1"/>
</dbReference>
<evidence type="ECO:0000313" key="4">
    <source>
        <dbReference type="EMBL" id="KAK8044592.1"/>
    </source>
</evidence>
<evidence type="ECO:0000313" key="5">
    <source>
        <dbReference type="Proteomes" id="UP001444661"/>
    </source>
</evidence>
<keyword evidence="5" id="KW-1185">Reference proteome</keyword>
<keyword evidence="3" id="KW-0732">Signal</keyword>
<dbReference type="PANTHER" id="PTHR42104">
    <property type="entry name" value="EXTRACELLULAR GUANYL-SPECIFIC RIBONUCLEASE RNTA (AFU_ORTHOLOGUE AFUA_4G03230)"/>
    <property type="match status" value="1"/>
</dbReference>
<dbReference type="PANTHER" id="PTHR42104:SF1">
    <property type="entry name" value="EXTRACELLULAR GUANYL-SPECIFIC RIBONUCLEASE RNTA (AFU_ORTHOLOGUE AFUA_4G03230)"/>
    <property type="match status" value="1"/>
</dbReference>
<reference evidence="4 5" key="1">
    <citation type="submission" date="2023-01" db="EMBL/GenBank/DDBJ databases">
        <title>Analysis of 21 Apiospora genomes using comparative genomics revels a genus with tremendous synthesis potential of carbohydrate active enzymes and secondary metabolites.</title>
        <authorList>
            <person name="Sorensen T."/>
        </authorList>
    </citation>
    <scope>NUCLEOTIDE SEQUENCE [LARGE SCALE GENOMIC DNA]</scope>
    <source>
        <strain evidence="4 5">CBS 33761</strain>
    </source>
</reference>
<organism evidence="4 5">
    <name type="scientific">Apiospora rasikravindrae</name>
    <dbReference type="NCBI Taxonomy" id="990691"/>
    <lineage>
        <taxon>Eukaryota</taxon>
        <taxon>Fungi</taxon>
        <taxon>Dikarya</taxon>
        <taxon>Ascomycota</taxon>
        <taxon>Pezizomycotina</taxon>
        <taxon>Sordariomycetes</taxon>
        <taxon>Xylariomycetidae</taxon>
        <taxon>Amphisphaeriales</taxon>
        <taxon>Apiosporaceae</taxon>
        <taxon>Apiospora</taxon>
    </lineage>
</organism>
<dbReference type="InterPro" id="IPR016191">
    <property type="entry name" value="Ribonuclease/ribotoxin"/>
</dbReference>
<keyword evidence="2" id="KW-0378">Hydrolase</keyword>
<evidence type="ECO:0000256" key="2">
    <source>
        <dbReference type="ARBA" id="ARBA00022801"/>
    </source>
</evidence>
<feature type="signal peptide" evidence="3">
    <location>
        <begin position="1"/>
        <end position="16"/>
    </location>
</feature>
<evidence type="ECO:0000256" key="3">
    <source>
        <dbReference type="SAM" id="SignalP"/>
    </source>
</evidence>
<evidence type="ECO:0000256" key="1">
    <source>
        <dbReference type="ARBA" id="ARBA00022722"/>
    </source>
</evidence>
<dbReference type="Proteomes" id="UP001444661">
    <property type="component" value="Unassembled WGS sequence"/>
</dbReference>
<dbReference type="EMBL" id="JAQQWK010000003">
    <property type="protein sequence ID" value="KAK8044592.1"/>
    <property type="molecule type" value="Genomic_DNA"/>
</dbReference>
<proteinExistence type="predicted"/>
<feature type="chain" id="PRO_5045043942" evidence="3">
    <location>
        <begin position="17"/>
        <end position="167"/>
    </location>
</feature>
<keyword evidence="1" id="KW-0540">Nuclease</keyword>
<gene>
    <name evidence="4" type="ORF">PG993_004616</name>
</gene>
<dbReference type="SUPFAM" id="SSF53933">
    <property type="entry name" value="Microbial ribonucleases"/>
    <property type="match status" value="1"/>
</dbReference>